<protein>
    <submittedName>
        <fullName evidence="1">Uncharacterized protein</fullName>
    </submittedName>
</protein>
<dbReference type="HOGENOM" id="CLU_3115996_0_0_10"/>
<dbReference type="Proteomes" id="UP000008841">
    <property type="component" value="Chromosome"/>
</dbReference>
<dbReference type="STRING" id="290315.Clim_0942"/>
<dbReference type="EMBL" id="CP001097">
    <property type="protein sequence ID" value="ACD90018.1"/>
    <property type="molecule type" value="Genomic_DNA"/>
</dbReference>
<sequence>MKIVGSWRWVVGRKSVVSSREEEDECVTCLDKRGEIVSEESELEYPVNNS</sequence>
<gene>
    <name evidence="1" type="ordered locus">Clim_0942</name>
</gene>
<proteinExistence type="predicted"/>
<name>B3EIS7_CHLL2</name>
<accession>B3EIS7</accession>
<organism evidence="1 2">
    <name type="scientific">Chlorobium limicola (strain DSM 245 / NBRC 103803 / 6330)</name>
    <dbReference type="NCBI Taxonomy" id="290315"/>
    <lineage>
        <taxon>Bacteria</taxon>
        <taxon>Pseudomonadati</taxon>
        <taxon>Chlorobiota</taxon>
        <taxon>Chlorobiia</taxon>
        <taxon>Chlorobiales</taxon>
        <taxon>Chlorobiaceae</taxon>
        <taxon>Chlorobium/Pelodictyon group</taxon>
        <taxon>Chlorobium</taxon>
    </lineage>
</organism>
<dbReference type="AlphaFoldDB" id="B3EIS7"/>
<evidence type="ECO:0000313" key="1">
    <source>
        <dbReference type="EMBL" id="ACD90018.1"/>
    </source>
</evidence>
<evidence type="ECO:0000313" key="2">
    <source>
        <dbReference type="Proteomes" id="UP000008841"/>
    </source>
</evidence>
<reference evidence="1 2" key="1">
    <citation type="submission" date="2008-05" db="EMBL/GenBank/DDBJ databases">
        <title>Complete sequence of Chlorobium limicola DSM 245.</title>
        <authorList>
            <consortium name="US DOE Joint Genome Institute"/>
            <person name="Lucas S."/>
            <person name="Copeland A."/>
            <person name="Lapidus A."/>
            <person name="Glavina del Rio T."/>
            <person name="Dalin E."/>
            <person name="Tice H."/>
            <person name="Bruce D."/>
            <person name="Goodwin L."/>
            <person name="Pitluck S."/>
            <person name="Schmutz J."/>
            <person name="Larimer F."/>
            <person name="Land M."/>
            <person name="Hauser L."/>
            <person name="Kyrpides N."/>
            <person name="Ovchinnikova G."/>
            <person name="Zhao F."/>
            <person name="Li T."/>
            <person name="Liu Z."/>
            <person name="Overmann J."/>
            <person name="Bryant D.A."/>
            <person name="Richardson P."/>
        </authorList>
    </citation>
    <scope>NUCLEOTIDE SEQUENCE [LARGE SCALE GENOMIC DNA]</scope>
    <source>
        <strain evidence="2">DSM 245 / NBRC 103803 / 6330</strain>
    </source>
</reference>
<dbReference type="KEGG" id="cli:Clim_0942"/>